<keyword evidence="7" id="KW-0539">Nucleus</keyword>
<evidence type="ECO:0000256" key="1">
    <source>
        <dbReference type="ARBA" id="ARBA00004123"/>
    </source>
</evidence>
<name>A0A8S3UX90_MYTED</name>
<dbReference type="PANTHER" id="PTHR12133">
    <property type="entry name" value="TRNA (ADENINE(58)-N(1))-METHYLTRANSFERASE"/>
    <property type="match status" value="1"/>
</dbReference>
<dbReference type="PROSITE" id="PS51620">
    <property type="entry name" value="SAM_TRM61"/>
    <property type="match status" value="1"/>
</dbReference>
<evidence type="ECO:0000256" key="7">
    <source>
        <dbReference type="ARBA" id="ARBA00023242"/>
    </source>
</evidence>
<keyword evidence="6" id="KW-0819">tRNA processing</keyword>
<dbReference type="InterPro" id="IPR014816">
    <property type="entry name" value="tRNA_MeTrfase_Gcd14"/>
</dbReference>
<dbReference type="PANTHER" id="PTHR12133:SF2">
    <property type="entry name" value="TRNA (ADENINE(58)-N(1))-METHYLTRANSFERASE CATALYTIC SUBUNIT TRMT61A"/>
    <property type="match status" value="1"/>
</dbReference>
<keyword evidence="4 11" id="KW-0808">Transferase</keyword>
<dbReference type="EMBL" id="CAJPWZ010002951">
    <property type="protein sequence ID" value="CAG2248872.1"/>
    <property type="molecule type" value="Genomic_DNA"/>
</dbReference>
<dbReference type="Gene3D" id="3.40.50.150">
    <property type="entry name" value="Vaccinia Virus protein VP39"/>
    <property type="match status" value="1"/>
</dbReference>
<dbReference type="InterPro" id="IPR018247">
    <property type="entry name" value="EF_Hand_1_Ca_BS"/>
</dbReference>
<dbReference type="Proteomes" id="UP000683360">
    <property type="component" value="Unassembled WGS sequence"/>
</dbReference>
<dbReference type="OrthoDB" id="10252328at2759"/>
<evidence type="ECO:0000256" key="3">
    <source>
        <dbReference type="ARBA" id="ARBA00022603"/>
    </source>
</evidence>
<feature type="compositionally biased region" description="Basic and acidic residues" evidence="9">
    <location>
        <begin position="241"/>
        <end position="250"/>
    </location>
</feature>
<proteinExistence type="predicted"/>
<dbReference type="GO" id="GO:0030488">
    <property type="term" value="P:tRNA methylation"/>
    <property type="evidence" value="ECO:0007669"/>
    <property type="project" value="InterPro"/>
</dbReference>
<organism evidence="11 12">
    <name type="scientific">Mytilus edulis</name>
    <name type="common">Blue mussel</name>
    <dbReference type="NCBI Taxonomy" id="6550"/>
    <lineage>
        <taxon>Eukaryota</taxon>
        <taxon>Metazoa</taxon>
        <taxon>Spiralia</taxon>
        <taxon>Lophotrochozoa</taxon>
        <taxon>Mollusca</taxon>
        <taxon>Bivalvia</taxon>
        <taxon>Autobranchia</taxon>
        <taxon>Pteriomorphia</taxon>
        <taxon>Mytilida</taxon>
        <taxon>Mytiloidea</taxon>
        <taxon>Mytilidae</taxon>
        <taxon>Mytilinae</taxon>
        <taxon>Mytilus</taxon>
    </lineage>
</organism>
<feature type="compositionally biased region" description="Basic and acidic residues" evidence="9">
    <location>
        <begin position="260"/>
        <end position="269"/>
    </location>
</feature>
<evidence type="ECO:0000256" key="9">
    <source>
        <dbReference type="SAM" id="MobiDB-lite"/>
    </source>
</evidence>
<evidence type="ECO:0000259" key="10">
    <source>
        <dbReference type="Pfam" id="PF08704"/>
    </source>
</evidence>
<evidence type="ECO:0000313" key="11">
    <source>
        <dbReference type="EMBL" id="CAG2248872.1"/>
    </source>
</evidence>
<comment type="subcellular location">
    <subcellularLocation>
        <location evidence="1">Nucleus</location>
    </subcellularLocation>
</comment>
<gene>
    <name evidence="11" type="ORF">MEDL_60645</name>
</gene>
<dbReference type="GO" id="GO:0031515">
    <property type="term" value="C:tRNA (m1A) methyltransferase complex"/>
    <property type="evidence" value="ECO:0007669"/>
    <property type="project" value="InterPro"/>
</dbReference>
<dbReference type="InterPro" id="IPR043136">
    <property type="entry name" value="B30.2/SPRY_sf"/>
</dbReference>
<dbReference type="Gene3D" id="2.60.120.920">
    <property type="match status" value="1"/>
</dbReference>
<comment type="catalytic activity">
    <reaction evidence="8">
        <text>an adenosine in mRNA + S-adenosyl-L-methionine = an N(1)-methyladenosine in mRNA + S-adenosyl-L-homocysteine + H(+)</text>
        <dbReference type="Rhea" id="RHEA:55392"/>
        <dbReference type="Rhea" id="RHEA-COMP:12414"/>
        <dbReference type="Rhea" id="RHEA-COMP:12415"/>
        <dbReference type="ChEBI" id="CHEBI:15378"/>
        <dbReference type="ChEBI" id="CHEBI:57856"/>
        <dbReference type="ChEBI" id="CHEBI:59789"/>
        <dbReference type="ChEBI" id="CHEBI:74411"/>
        <dbReference type="ChEBI" id="CHEBI:74491"/>
    </reaction>
</comment>
<dbReference type="Pfam" id="PF08704">
    <property type="entry name" value="GCD14"/>
    <property type="match status" value="1"/>
</dbReference>
<sequence length="1438" mass="163792">MHAIKVVKGQTFQTKFGALRLSNLIGKPYGSRIQCPKGYLYVLYPNPKLWTQNLPHRTQILYSTDISLVTLQLDLKPGSVVVESEKAHYESSIHECTITLDGCKDLTDNELYLIAKTMGPFCEINMRGTSLRYITDIERNRVNCLGCTILGTDSIVDMKDSHAVIVPHDSMENSLAHLIMEKKTVKRQTFHHMTDFKTDGNWNFTLTELSLTQVGQELRFKLKINFGKGLSPDLQSVRQSMGRDRKDGKMSSDLQVRQSMGRDRKDGKMSSDSQGAKILVDKMIDIMENNKYHQEIKYSIPQKNKRILNIVLDIIKADKIVEFGSGAFSSDERNLKIPGLEIFELAKTLHEQKVYSVLHSASHTLLAGILSSCTEYGRTILLSADGAVFQIGCVQTAVLKESDNDGRKCQYNGMIGDYLRECLCKADLSGCASCGICVQCVERLWRTLQREKSTSENISQESKVVYHTAVCTKAMISHETGILCYHEPLSQERSSHKAYFIGSRPFCENFKSFSIKILEIGEQKYIGIGVSADRSFQLSERSGRELRQANFIKYYINKGGIYNTGRAIVQKDGSNIGDVITVNCDVTTNKLRFLRNDVVVRDLKKPTAFHIYKYSDLWISPGKTLMMTMKRIKKPTRTVRQLRGWIILHNPTDQLVLYMSFLYPASVRRGMKVICNVDSGIFAEAVVTGKVDRDYSLEYTPYGSKDSTKKVTWILKDTCVGIEDLDWQNRTDVISMKDFMKYSSKSIKVKCIAGSAFMLNSINPKWQTDTLKLFSSCKQSNTRPTIQEQAITVSSRTLLKWVTFPKTSNSSIFLPSTLDDMTLKHPKVTTMFSDVKINRLCCVHDGLKEKTYKLKKPQEICVHFMDIPGFPVKQFVPVDLSYGCLYQSWTYVALLAYQLSVPSFDQLISTKGLERKQFDLNNNNILDQHELARLNMYLLLNIPRIGLKSLETPPQDIVGRGVASVKAFLKRIAGGFIECHRTKLMFIGLGQAGKTTTNCILQYSSGNHCSTNCILQYPPSNHCKTNCILQYPSGNHCRPDCILQYPSGNNSRTNCTLQYPSVNHCRTNYILQNHQVIIAGQTVLQYPSDNHCRTNCILQYPSGNHCRTNCILQYPSGNHSRTNCILQYPSGNHSRTNIVMGFEHAGLDFWLSSVACHCPDAPVIIVGTQLDQARLFSQGFTDHDLLQFLWKKGSILKKNQHYALVRQLNWFPEDIDNISDMEMTMALKNSKYLESDACMMEARFGVHNLYLPIVVCIVGTGKLWKESEEEIEKIQCTITALENGNEENLPSELKWALQLVQRESKKLDGKFYEHDERNSIPLSLKERLLPEPKEKRDLEIKRKEQFKIQYTQRILSNISEGSTKNFTEAYRALRKVIEDYSELDKSWLHEFWRPYEKVGATKIRHGTRQVRHVLTDQDKHFKEALSENPVILQLKQEG</sequence>
<feature type="domain" description="tRNA (adenine(58)-N(1))-methyltransferase catalytic subunit TRM61 C-terminal" evidence="10">
    <location>
        <begin position="38"/>
        <end position="84"/>
    </location>
</feature>
<dbReference type="Gene3D" id="3.40.50.300">
    <property type="entry name" value="P-loop containing nucleotide triphosphate hydrolases"/>
    <property type="match status" value="1"/>
</dbReference>
<dbReference type="SUPFAM" id="SSF53335">
    <property type="entry name" value="S-adenosyl-L-methionine-dependent methyltransferases"/>
    <property type="match status" value="1"/>
</dbReference>
<evidence type="ECO:0000256" key="6">
    <source>
        <dbReference type="ARBA" id="ARBA00022694"/>
    </source>
</evidence>
<evidence type="ECO:0000256" key="2">
    <source>
        <dbReference type="ARBA" id="ARBA00012796"/>
    </source>
</evidence>
<evidence type="ECO:0000256" key="8">
    <source>
        <dbReference type="ARBA" id="ARBA00048481"/>
    </source>
</evidence>
<dbReference type="Gene3D" id="3.10.330.20">
    <property type="match status" value="1"/>
</dbReference>
<evidence type="ECO:0000256" key="5">
    <source>
        <dbReference type="ARBA" id="ARBA00022691"/>
    </source>
</evidence>
<keyword evidence="5" id="KW-0949">S-adenosyl-L-methionine</keyword>
<protein>
    <recommendedName>
        <fullName evidence="2">tRNA (adenine(58)-N(1))-methyltransferase</fullName>
        <ecNumber evidence="2">2.1.1.220</ecNumber>
    </recommendedName>
</protein>
<feature type="region of interest" description="Disordered" evidence="9">
    <location>
        <begin position="237"/>
        <end position="272"/>
    </location>
</feature>
<reference evidence="11" key="1">
    <citation type="submission" date="2021-03" db="EMBL/GenBank/DDBJ databases">
        <authorList>
            <person name="Bekaert M."/>
        </authorList>
    </citation>
    <scope>NUCLEOTIDE SEQUENCE</scope>
</reference>
<evidence type="ECO:0000313" key="12">
    <source>
        <dbReference type="Proteomes" id="UP000683360"/>
    </source>
</evidence>
<keyword evidence="12" id="KW-1185">Reference proteome</keyword>
<dbReference type="InterPro" id="IPR027417">
    <property type="entry name" value="P-loop_NTPase"/>
</dbReference>
<dbReference type="PROSITE" id="PS00018">
    <property type="entry name" value="EF_HAND_1"/>
    <property type="match status" value="1"/>
</dbReference>
<dbReference type="EC" id="2.1.1.220" evidence="2"/>
<evidence type="ECO:0000256" key="4">
    <source>
        <dbReference type="ARBA" id="ARBA00022679"/>
    </source>
</evidence>
<keyword evidence="3 11" id="KW-0489">Methyltransferase</keyword>
<dbReference type="InterPro" id="IPR029063">
    <property type="entry name" value="SAM-dependent_MTases_sf"/>
</dbReference>
<dbReference type="GO" id="GO:0160107">
    <property type="term" value="F:tRNA (adenine(58)-N1)-methyltransferase activity"/>
    <property type="evidence" value="ECO:0007669"/>
    <property type="project" value="UniProtKB-EC"/>
</dbReference>
<accession>A0A8S3UX90</accession>
<dbReference type="GO" id="GO:0005634">
    <property type="term" value="C:nucleus"/>
    <property type="evidence" value="ECO:0007669"/>
    <property type="project" value="UniProtKB-SubCell"/>
</dbReference>
<dbReference type="InterPro" id="IPR049470">
    <property type="entry name" value="TRM61_C"/>
</dbReference>
<comment type="caution">
    <text evidence="11">The sequence shown here is derived from an EMBL/GenBank/DDBJ whole genome shotgun (WGS) entry which is preliminary data.</text>
</comment>